<evidence type="ECO:0000259" key="7">
    <source>
        <dbReference type="Pfam" id="PF06429"/>
    </source>
</evidence>
<feature type="domain" description="Flagellar basal body rod protein N-terminal" evidence="6">
    <location>
        <begin position="7"/>
        <end position="37"/>
    </location>
</feature>
<dbReference type="GO" id="GO:0005829">
    <property type="term" value="C:cytosol"/>
    <property type="evidence" value="ECO:0007669"/>
    <property type="project" value="TreeGrafter"/>
</dbReference>
<dbReference type="PANTHER" id="PTHR30435:SF1">
    <property type="entry name" value="FLAGELLAR HOOK PROTEIN FLGE"/>
    <property type="match status" value="1"/>
</dbReference>
<dbReference type="Pfam" id="PF07559">
    <property type="entry name" value="FlgE_D2"/>
    <property type="match status" value="1"/>
</dbReference>
<feature type="domain" description="Flagellar basal-body/hook protein C-terminal" evidence="7">
    <location>
        <begin position="411"/>
        <end position="454"/>
    </location>
</feature>
<reference evidence="10 11" key="1">
    <citation type="submission" date="2019-09" db="EMBL/GenBank/DDBJ databases">
        <title>Genome sequence of Rhodovastum atsumiense, a diverse member of the Acetobacteraceae family of non-sulfur purple photosynthetic bacteria.</title>
        <authorList>
            <person name="Meyer T."/>
            <person name="Kyndt J."/>
        </authorList>
    </citation>
    <scope>NUCLEOTIDE SEQUENCE [LARGE SCALE GENOMIC DNA]</scope>
    <source>
        <strain evidence="10 11">DSM 21279</strain>
    </source>
</reference>
<comment type="subcellular location">
    <subcellularLocation>
        <location evidence="1 5">Bacterial flagellum basal body</location>
    </subcellularLocation>
</comment>
<comment type="caution">
    <text evidence="10">The sequence shown here is derived from an EMBL/GenBank/DDBJ whole genome shotgun (WGS) entry which is preliminary data.</text>
</comment>
<dbReference type="Pfam" id="PF22692">
    <property type="entry name" value="LlgE_F_G_D1"/>
    <property type="match status" value="1"/>
</dbReference>
<dbReference type="GO" id="GO:0009425">
    <property type="term" value="C:bacterial-type flagellum basal body"/>
    <property type="evidence" value="ECO:0007669"/>
    <property type="project" value="UniProtKB-SubCell"/>
</dbReference>
<comment type="function">
    <text evidence="5">A flexible structure which links the flagellar filament to the drive apparatus in the basal body.</text>
</comment>
<evidence type="ECO:0000313" key="10">
    <source>
        <dbReference type="EMBL" id="KAA5612468.1"/>
    </source>
</evidence>
<evidence type="ECO:0000256" key="2">
    <source>
        <dbReference type="ARBA" id="ARBA00009677"/>
    </source>
</evidence>
<evidence type="ECO:0000313" key="11">
    <source>
        <dbReference type="Proteomes" id="UP000325255"/>
    </source>
</evidence>
<evidence type="ECO:0000259" key="6">
    <source>
        <dbReference type="Pfam" id="PF00460"/>
    </source>
</evidence>
<dbReference type="InterPro" id="IPR053967">
    <property type="entry name" value="LlgE_F_G-like_D1"/>
</dbReference>
<keyword evidence="10" id="KW-0966">Cell projection</keyword>
<dbReference type="InterPro" id="IPR020013">
    <property type="entry name" value="Flagellar_FlgE/F/G"/>
</dbReference>
<keyword evidence="11" id="KW-1185">Reference proteome</keyword>
<dbReference type="Proteomes" id="UP000325255">
    <property type="component" value="Unassembled WGS sequence"/>
</dbReference>
<dbReference type="InterPro" id="IPR037925">
    <property type="entry name" value="FlgE/F/G-like"/>
</dbReference>
<evidence type="ECO:0000256" key="3">
    <source>
        <dbReference type="ARBA" id="ARBA00019015"/>
    </source>
</evidence>
<sequence>MSLFGAMNTAIGGLNAQSVAFGNISDNVANSQTAGYKRVDTSFMDYLTTSTATVNEPGTVVARPDYVNTVPGTISQTDNTLAMAITGQGFFTVSHPAGTDVNGNVTFAPQSYYSRAGDFSRNDNGYLTNGSGEYLNGWLADPVTGVLDRSTVKPIQVAESVYKPVATQNLVMGANLPTGAIKTVALDASGNVTKMYDSSGAQVSAIQPQVQIYDAQGVTHTVQYTWTPQPSATANPDGSYDTVANTWTLQAKIDGTDMGKVTVTFAKDGTLSGISSSGTPVASSTSGKCLITYDTGLPTTTGTQSITLDLGTIGQTNGVTQFSSTYTLRGLTQDGVPPGSFSSLTTTSSGDIYANYDNGQNRLIARVPIATFPNADALQRQNGSSFTVTTESGNPSLQDAGTNGAGTLVTKAVEGSNVDIASEFSKLIVAQRTYSANTKMVTTADELLQQTIDMKR</sequence>
<evidence type="ECO:0000259" key="8">
    <source>
        <dbReference type="Pfam" id="PF07559"/>
    </source>
</evidence>
<feature type="domain" description="Flagellar hook protein FlgE/F/G-like D1" evidence="9">
    <location>
        <begin position="84"/>
        <end position="193"/>
    </location>
</feature>
<dbReference type="AlphaFoldDB" id="A0A5M6IYM1"/>
<evidence type="ECO:0000259" key="9">
    <source>
        <dbReference type="Pfam" id="PF22692"/>
    </source>
</evidence>
<name>A0A5M6IYM1_9PROT</name>
<keyword evidence="4 5" id="KW-0975">Bacterial flagellum</keyword>
<dbReference type="GO" id="GO:0071978">
    <property type="term" value="P:bacterial-type flagellum-dependent swarming motility"/>
    <property type="evidence" value="ECO:0007669"/>
    <property type="project" value="TreeGrafter"/>
</dbReference>
<protein>
    <recommendedName>
        <fullName evidence="3 5">Flagellar hook protein FlgE</fullName>
    </recommendedName>
</protein>
<keyword evidence="10" id="KW-0282">Flagellum</keyword>
<proteinExistence type="inferred from homology"/>
<accession>A0A5M6IYM1</accession>
<dbReference type="NCBIfam" id="TIGR03506">
    <property type="entry name" value="FlgEFG_subfam"/>
    <property type="match status" value="1"/>
</dbReference>
<dbReference type="InterPro" id="IPR001444">
    <property type="entry name" value="Flag_bb_rod_N"/>
</dbReference>
<dbReference type="GO" id="GO:0009424">
    <property type="term" value="C:bacterial-type flagellum hook"/>
    <property type="evidence" value="ECO:0007669"/>
    <property type="project" value="TreeGrafter"/>
</dbReference>
<organism evidence="10 11">
    <name type="scientific">Rhodovastum atsumiense</name>
    <dbReference type="NCBI Taxonomy" id="504468"/>
    <lineage>
        <taxon>Bacteria</taxon>
        <taxon>Pseudomonadati</taxon>
        <taxon>Pseudomonadota</taxon>
        <taxon>Alphaproteobacteria</taxon>
        <taxon>Acetobacterales</taxon>
        <taxon>Acetobacteraceae</taxon>
        <taxon>Rhodovastum</taxon>
    </lineage>
</organism>
<dbReference type="EMBL" id="VWPK01000012">
    <property type="protein sequence ID" value="KAA5612468.1"/>
    <property type="molecule type" value="Genomic_DNA"/>
</dbReference>
<comment type="similarity">
    <text evidence="2 5">Belongs to the flagella basal body rod proteins family.</text>
</comment>
<dbReference type="Pfam" id="PF06429">
    <property type="entry name" value="Flg_bbr_C"/>
    <property type="match status" value="1"/>
</dbReference>
<dbReference type="RefSeq" id="WP_150040567.1">
    <property type="nucleotide sequence ID" value="NZ_OW485601.1"/>
</dbReference>
<dbReference type="InterPro" id="IPR010930">
    <property type="entry name" value="Flg_bb/hook_C_dom"/>
</dbReference>
<gene>
    <name evidence="10" type="ORF">F1189_09850</name>
</gene>
<dbReference type="Pfam" id="PF00460">
    <property type="entry name" value="Flg_bb_rod"/>
    <property type="match status" value="1"/>
</dbReference>
<feature type="domain" description="Flagellar hook protein FlgE D2" evidence="8">
    <location>
        <begin position="206"/>
        <end position="335"/>
    </location>
</feature>
<dbReference type="PANTHER" id="PTHR30435">
    <property type="entry name" value="FLAGELLAR PROTEIN"/>
    <property type="match status" value="1"/>
</dbReference>
<dbReference type="OrthoDB" id="8372879at2"/>
<evidence type="ECO:0000256" key="1">
    <source>
        <dbReference type="ARBA" id="ARBA00004117"/>
    </source>
</evidence>
<evidence type="ECO:0000256" key="5">
    <source>
        <dbReference type="RuleBase" id="RU362116"/>
    </source>
</evidence>
<dbReference type="SUPFAM" id="SSF117143">
    <property type="entry name" value="Flagellar hook protein flgE"/>
    <property type="match status" value="1"/>
</dbReference>
<evidence type="ECO:0000256" key="4">
    <source>
        <dbReference type="ARBA" id="ARBA00023143"/>
    </source>
</evidence>
<keyword evidence="10" id="KW-0969">Cilium</keyword>
<dbReference type="InterPro" id="IPR011491">
    <property type="entry name" value="FlgE_D2"/>
</dbReference>